<reference evidence="1 2" key="1">
    <citation type="journal article" date="2022" name="bioRxiv">
        <title>Genomics of Preaxostyla Flagellates Illuminates Evolutionary Transitions and the Path Towards Mitochondrial Loss.</title>
        <authorList>
            <person name="Novak L.V.F."/>
            <person name="Treitli S.C."/>
            <person name="Pyrih J."/>
            <person name="Halakuc P."/>
            <person name="Pipaliya S.V."/>
            <person name="Vacek V."/>
            <person name="Brzon O."/>
            <person name="Soukal P."/>
            <person name="Eme L."/>
            <person name="Dacks J.B."/>
            <person name="Karnkowska A."/>
            <person name="Elias M."/>
            <person name="Hampl V."/>
        </authorList>
    </citation>
    <scope>NUCLEOTIDE SEQUENCE [LARGE SCALE GENOMIC DNA]</scope>
    <source>
        <strain evidence="1">NAU3</strain>
        <tissue evidence="1">Gut</tissue>
    </source>
</reference>
<proteinExistence type="predicted"/>
<evidence type="ECO:0000313" key="1">
    <source>
        <dbReference type="EMBL" id="KAK2959756.1"/>
    </source>
</evidence>
<accession>A0ABQ9Y7M0</accession>
<organism evidence="1 2">
    <name type="scientific">Blattamonas nauphoetae</name>
    <dbReference type="NCBI Taxonomy" id="2049346"/>
    <lineage>
        <taxon>Eukaryota</taxon>
        <taxon>Metamonada</taxon>
        <taxon>Preaxostyla</taxon>
        <taxon>Oxymonadida</taxon>
        <taxon>Blattamonas</taxon>
    </lineage>
</organism>
<gene>
    <name evidence="1" type="ORF">BLNAU_5245</name>
</gene>
<dbReference type="EMBL" id="JARBJD010000027">
    <property type="protein sequence ID" value="KAK2959756.1"/>
    <property type="molecule type" value="Genomic_DNA"/>
</dbReference>
<keyword evidence="2" id="KW-1185">Reference proteome</keyword>
<evidence type="ECO:0000313" key="2">
    <source>
        <dbReference type="Proteomes" id="UP001281761"/>
    </source>
</evidence>
<name>A0ABQ9Y7M0_9EUKA</name>
<comment type="caution">
    <text evidence="1">The sequence shown here is derived from an EMBL/GenBank/DDBJ whole genome shotgun (WGS) entry which is preliminary data.</text>
</comment>
<protein>
    <submittedName>
        <fullName evidence="1">Uncharacterized protein</fullName>
    </submittedName>
</protein>
<sequence>MVSTTIEVSYQYTQYETELELAHLKQFYKTRTLRNSKDDCFVSSTTDAMANAHNCYGFYEHKWKDSTQPICDPVERHRQLTSRKPFFESSVRLCARLTPEMIVVKLSLGNQGVRYPHVSIGNTTPTAVISSNPTSRREFNSVHDIHPLQTVLHLNNLSLDRQDRSQHTYNRTADLYEDEDDEGPICGSSFSSVLCERVTLDGGMHDIPLSNHLYVIISDDTATTEHIQSSNIVRSLVGELLCVKEYCGALTSMMEGELGMKSSSQWLHRHGLLQRFYQWLRHQQMKRAQRLEQTSFQWGRGKVQKYDHSSLEVVNQDNSRRKSTSATLDRLRVWSSGIPLSDMSERTLTITLG</sequence>
<dbReference type="Proteomes" id="UP001281761">
    <property type="component" value="Unassembled WGS sequence"/>
</dbReference>